<dbReference type="PIRSF" id="PIRSF015894">
    <property type="entry name" value="Skb1_MeTrfase"/>
    <property type="match status" value="1"/>
</dbReference>
<feature type="binding site" evidence="6">
    <location>
        <position position="374"/>
    </location>
    <ligand>
        <name>S-adenosyl-L-methionine</name>
        <dbReference type="ChEBI" id="CHEBI:59789"/>
    </ligand>
</feature>
<evidence type="ECO:0000259" key="10">
    <source>
        <dbReference type="Pfam" id="PF17286"/>
    </source>
</evidence>
<dbReference type="PANTHER" id="PTHR10738">
    <property type="entry name" value="PROTEIN ARGININE N-METHYLTRANSFERASE 5"/>
    <property type="match status" value="1"/>
</dbReference>
<dbReference type="AlphaFoldDB" id="A0A182IY86"/>
<evidence type="ECO:0000259" key="9">
    <source>
        <dbReference type="Pfam" id="PF17285"/>
    </source>
</evidence>
<dbReference type="InterPro" id="IPR007857">
    <property type="entry name" value="Arg_MeTrfase_PRMT5"/>
</dbReference>
<dbReference type="STRING" id="41427.A0A182IY86"/>
<keyword evidence="1 4" id="KW-0489">Methyltransferase</keyword>
<sequence>MASERKVNACVSLYLDTAYELQKEIEKAAKLNCQSVTIPTVHWNFDREFVREPLRSKHGQFTRSDLLLSSTNWINQVICRVGENVDLDSPIDRIRKHSELTILQEISFAEHLVQHGYMYTKLKGANCANFARTVASGALKGTLLVEVPITNPKSAQNCWRRDIEDDQAVQDTWQWWNAFRSYADYNQHVKIALELTTDVPKKEEIYRWLGEPIDALVVPANIFLTNANNYPVLSKAHQSIVTLLYRTFSCHFILKANPGDGHLGHYVEYIKHIVQHNHVDDPLQGFNDVLEIPLQPLYDNLDSATYEIFERDPVKYIFYQNAIEQALTDRVPEEEKDTKTTIIMVVGGGRGPLVRAALNAATKANRRVKLYVIEKNPNAIVTLTALIDELWKDRHVELISKDMREFEPPEKADILVSELLGSFGDNELSPECLDGAQKQLKDNGISIPCKYTSYINPCFAVKVHSQARANECSTPWKERVVSSRHMEQMYVAYQKNVYHIDNPQPVFEFVHPNCDPDPVDNSRYRSIRFKASLDCVLNGFSGYFDTVLYKDVMLSIHPFTHTKGLASWFSMFIPLTEPVQVRAGEEIVVNFWRCVASHKVWYEWSLSAPVVTHVHNFNGRGHPIWQ</sequence>
<feature type="domain" description="PRMT5 oligomerisation" evidence="10">
    <location>
        <begin position="450"/>
        <end position="622"/>
    </location>
</feature>
<feature type="active site" description="Proton donor/acceptor" evidence="5">
    <location>
        <position position="418"/>
    </location>
</feature>
<dbReference type="InterPro" id="IPR035247">
    <property type="entry name" value="PRMT5_TIM"/>
</dbReference>
<evidence type="ECO:0000256" key="7">
    <source>
        <dbReference type="PIRSR" id="PIRSR015894-3"/>
    </source>
</evidence>
<dbReference type="PROSITE" id="PS51678">
    <property type="entry name" value="SAM_MT_PRMT"/>
    <property type="match status" value="1"/>
</dbReference>
<feature type="binding site" evidence="6">
    <location>
        <position position="306"/>
    </location>
    <ligand>
        <name>S-adenosyl-L-methionine</name>
        <dbReference type="ChEBI" id="CHEBI:59789"/>
    </ligand>
</feature>
<comment type="similarity">
    <text evidence="4">Belongs to the class I-like SAM-binding methyltransferase superfamily.</text>
</comment>
<dbReference type="GO" id="GO:0005829">
    <property type="term" value="C:cytosol"/>
    <property type="evidence" value="ECO:0007669"/>
    <property type="project" value="TreeGrafter"/>
</dbReference>
<dbReference type="VEuPathDB" id="VectorBase:AATE007790"/>
<evidence type="ECO:0000259" key="8">
    <source>
        <dbReference type="Pfam" id="PF05185"/>
    </source>
</evidence>
<evidence type="ECO:0000256" key="5">
    <source>
        <dbReference type="PIRSR" id="PIRSR015894-1"/>
    </source>
</evidence>
<organism evidence="11">
    <name type="scientific">Anopheles atroparvus</name>
    <name type="common">European mosquito</name>
    <dbReference type="NCBI Taxonomy" id="41427"/>
    <lineage>
        <taxon>Eukaryota</taxon>
        <taxon>Metazoa</taxon>
        <taxon>Ecdysozoa</taxon>
        <taxon>Arthropoda</taxon>
        <taxon>Hexapoda</taxon>
        <taxon>Insecta</taxon>
        <taxon>Pterygota</taxon>
        <taxon>Neoptera</taxon>
        <taxon>Endopterygota</taxon>
        <taxon>Diptera</taxon>
        <taxon>Nematocera</taxon>
        <taxon>Culicoidea</taxon>
        <taxon>Culicidae</taxon>
        <taxon>Anophelinae</taxon>
        <taxon>Anopheles</taxon>
    </lineage>
</organism>
<proteinExistence type="inferred from homology"/>
<name>A0A182IY86_ANOAO</name>
<feature type="binding site" evidence="6">
    <location>
        <begin position="315"/>
        <end position="316"/>
    </location>
    <ligand>
        <name>S-adenosyl-L-methionine</name>
        <dbReference type="ChEBI" id="CHEBI:59789"/>
    </ligand>
</feature>
<feature type="active site" description="Proton donor/acceptor" evidence="5">
    <location>
        <position position="427"/>
    </location>
</feature>
<feature type="domain" description="PRMT5 TIM barrel" evidence="9">
    <location>
        <begin position="32"/>
        <end position="276"/>
    </location>
</feature>
<evidence type="ECO:0000256" key="4">
    <source>
        <dbReference type="PIRNR" id="PIRNR015894"/>
    </source>
</evidence>
<evidence type="ECO:0000256" key="3">
    <source>
        <dbReference type="ARBA" id="ARBA00022691"/>
    </source>
</evidence>
<feature type="binding site" evidence="6">
    <location>
        <begin position="402"/>
        <end position="403"/>
    </location>
    <ligand>
        <name>S-adenosyl-L-methionine</name>
        <dbReference type="ChEBI" id="CHEBI:59789"/>
    </ligand>
</feature>
<protein>
    <recommendedName>
        <fullName evidence="4">Protein arginine N-methyltransferase</fullName>
    </recommendedName>
</protein>
<dbReference type="EnsemblMetazoa" id="AATE015633-RA">
    <property type="protein sequence ID" value="AATE015633-PA.1"/>
    <property type="gene ID" value="AATE015633"/>
</dbReference>
<dbReference type="Gene3D" id="2.70.160.11">
    <property type="entry name" value="Hnrnp arginine n-methyltransferase1"/>
    <property type="match status" value="1"/>
</dbReference>
<dbReference type="Pfam" id="PF17285">
    <property type="entry name" value="PRMT5_TIM"/>
    <property type="match status" value="1"/>
</dbReference>
<dbReference type="SUPFAM" id="SSF53335">
    <property type="entry name" value="S-adenosyl-L-methionine-dependent methyltransferases"/>
    <property type="match status" value="1"/>
</dbReference>
<reference evidence="11" key="1">
    <citation type="submission" date="2022-08" db="UniProtKB">
        <authorList>
            <consortium name="EnsemblMetazoa"/>
        </authorList>
    </citation>
    <scope>IDENTIFICATION</scope>
    <source>
        <strain evidence="11">EBRO</strain>
    </source>
</reference>
<evidence type="ECO:0000256" key="2">
    <source>
        <dbReference type="ARBA" id="ARBA00022679"/>
    </source>
</evidence>
<dbReference type="GO" id="GO:0032259">
    <property type="term" value="P:methylation"/>
    <property type="evidence" value="ECO:0007669"/>
    <property type="project" value="UniProtKB-KW"/>
</dbReference>
<dbReference type="Gene3D" id="3.40.50.150">
    <property type="entry name" value="Vaccinia Virus protein VP39"/>
    <property type="match status" value="1"/>
</dbReference>
<feature type="site" description="Critical for specifying symmetric addition of methyl groups" evidence="7">
    <location>
        <position position="309"/>
    </location>
</feature>
<keyword evidence="3 4" id="KW-0949">S-adenosyl-L-methionine</keyword>
<dbReference type="GO" id="GO:0006355">
    <property type="term" value="P:regulation of DNA-templated transcription"/>
    <property type="evidence" value="ECO:0007669"/>
    <property type="project" value="TreeGrafter"/>
</dbReference>
<dbReference type="GO" id="GO:0005634">
    <property type="term" value="C:nucleus"/>
    <property type="evidence" value="ECO:0007669"/>
    <property type="project" value="TreeGrafter"/>
</dbReference>
<dbReference type="Pfam" id="PF05185">
    <property type="entry name" value="PRMT5"/>
    <property type="match status" value="1"/>
</dbReference>
<evidence type="ECO:0000256" key="6">
    <source>
        <dbReference type="PIRSR" id="PIRSR015894-2"/>
    </source>
</evidence>
<dbReference type="InterPro" id="IPR035075">
    <property type="entry name" value="PRMT5"/>
</dbReference>
<keyword evidence="2 4" id="KW-0808">Transferase</keyword>
<dbReference type="InterPro" id="IPR029063">
    <property type="entry name" value="SAM-dependent_MTases_sf"/>
</dbReference>
<dbReference type="GO" id="GO:0016274">
    <property type="term" value="F:protein-arginine N-methyltransferase activity"/>
    <property type="evidence" value="ECO:0007669"/>
    <property type="project" value="InterPro"/>
</dbReference>
<dbReference type="VEuPathDB" id="VectorBase:AATE015633"/>
<dbReference type="Gene3D" id="3.20.20.150">
    <property type="entry name" value="Divalent-metal-dependent TIM barrel enzymes"/>
    <property type="match status" value="1"/>
</dbReference>
<dbReference type="PANTHER" id="PTHR10738:SF0">
    <property type="entry name" value="PROTEIN ARGININE N-METHYLTRANSFERASE 5"/>
    <property type="match status" value="1"/>
</dbReference>
<dbReference type="Pfam" id="PF17286">
    <property type="entry name" value="PRMT5_C"/>
    <property type="match status" value="1"/>
</dbReference>
<evidence type="ECO:0000256" key="1">
    <source>
        <dbReference type="ARBA" id="ARBA00022603"/>
    </source>
</evidence>
<dbReference type="FunFam" id="3.20.20.150:FF:000008">
    <property type="entry name" value="Protein arginine N-methyltransferase 5"/>
    <property type="match status" value="1"/>
</dbReference>
<evidence type="ECO:0000313" key="11">
    <source>
        <dbReference type="EnsemblMetazoa" id="AATE007790-PA.1"/>
    </source>
</evidence>
<dbReference type="InterPro" id="IPR025799">
    <property type="entry name" value="Arg_MeTrfase"/>
</dbReference>
<dbReference type="EnsemblMetazoa" id="AATE007790-RA">
    <property type="protein sequence ID" value="AATE007790-PA.1"/>
    <property type="gene ID" value="AATE007790"/>
</dbReference>
<dbReference type="InterPro" id="IPR035248">
    <property type="entry name" value="PRMT5_C"/>
</dbReference>
<feature type="domain" description="PRMT5 arginine-N-methyltransferase" evidence="8">
    <location>
        <begin position="284"/>
        <end position="447"/>
    </location>
</feature>
<accession>A0A182IY86</accession>